<name>A0A0B0NNE7_GOSAR</name>
<accession>A0A0B0NNE7</accession>
<gene>
    <name evidence="1" type="ORF">F383_19123</name>
</gene>
<dbReference type="AlphaFoldDB" id="A0A0B0NNE7"/>
<keyword evidence="2" id="KW-1185">Reference proteome</keyword>
<protein>
    <submittedName>
        <fullName evidence="1">Uncharacterized protein</fullName>
    </submittedName>
</protein>
<evidence type="ECO:0000313" key="1">
    <source>
        <dbReference type="EMBL" id="KHG14187.1"/>
    </source>
</evidence>
<evidence type="ECO:0000313" key="2">
    <source>
        <dbReference type="Proteomes" id="UP000032142"/>
    </source>
</evidence>
<organism evidence="1 2">
    <name type="scientific">Gossypium arboreum</name>
    <name type="common">Tree cotton</name>
    <name type="synonym">Gossypium nanking</name>
    <dbReference type="NCBI Taxonomy" id="29729"/>
    <lineage>
        <taxon>Eukaryota</taxon>
        <taxon>Viridiplantae</taxon>
        <taxon>Streptophyta</taxon>
        <taxon>Embryophyta</taxon>
        <taxon>Tracheophyta</taxon>
        <taxon>Spermatophyta</taxon>
        <taxon>Magnoliopsida</taxon>
        <taxon>eudicotyledons</taxon>
        <taxon>Gunneridae</taxon>
        <taxon>Pentapetalae</taxon>
        <taxon>rosids</taxon>
        <taxon>malvids</taxon>
        <taxon>Malvales</taxon>
        <taxon>Malvaceae</taxon>
        <taxon>Malvoideae</taxon>
        <taxon>Gossypium</taxon>
    </lineage>
</organism>
<dbReference type="Proteomes" id="UP000032142">
    <property type="component" value="Unassembled WGS sequence"/>
</dbReference>
<dbReference type="EMBL" id="KN401051">
    <property type="protein sequence ID" value="KHG14187.1"/>
    <property type="molecule type" value="Genomic_DNA"/>
</dbReference>
<reference evidence="2" key="1">
    <citation type="submission" date="2014-09" db="EMBL/GenBank/DDBJ databases">
        <authorList>
            <person name="Mudge J."/>
            <person name="Ramaraj T."/>
            <person name="Lindquist I.E."/>
            <person name="Bharti A.K."/>
            <person name="Sundararajan A."/>
            <person name="Cameron C.T."/>
            <person name="Woodward J.E."/>
            <person name="May G.D."/>
            <person name="Brubaker C."/>
            <person name="Broadhvest J."/>
            <person name="Wilkins T.A."/>
        </authorList>
    </citation>
    <scope>NUCLEOTIDE SEQUENCE</scope>
    <source>
        <strain evidence="2">cv. AKA8401</strain>
    </source>
</reference>
<sequence>MLAHFLYFWPVSRSFHSPMLT</sequence>
<proteinExistence type="predicted"/>